<gene>
    <name evidence="2" type="ORF">BDK51DRAFT_44672</name>
</gene>
<keyword evidence="3" id="KW-1185">Reference proteome</keyword>
<evidence type="ECO:0000313" key="3">
    <source>
        <dbReference type="Proteomes" id="UP000269721"/>
    </source>
</evidence>
<feature type="region of interest" description="Disordered" evidence="1">
    <location>
        <begin position="315"/>
        <end position="343"/>
    </location>
</feature>
<organism evidence="2 3">
    <name type="scientific">Blyttiomyces helicus</name>
    <dbReference type="NCBI Taxonomy" id="388810"/>
    <lineage>
        <taxon>Eukaryota</taxon>
        <taxon>Fungi</taxon>
        <taxon>Fungi incertae sedis</taxon>
        <taxon>Chytridiomycota</taxon>
        <taxon>Chytridiomycota incertae sedis</taxon>
        <taxon>Chytridiomycetes</taxon>
        <taxon>Chytridiomycetes incertae sedis</taxon>
        <taxon>Blyttiomyces</taxon>
    </lineage>
</organism>
<reference evidence="3" key="1">
    <citation type="journal article" date="2018" name="Nat. Microbiol.">
        <title>Leveraging single-cell genomics to expand the fungal tree of life.</title>
        <authorList>
            <person name="Ahrendt S.R."/>
            <person name="Quandt C.A."/>
            <person name="Ciobanu D."/>
            <person name="Clum A."/>
            <person name="Salamov A."/>
            <person name="Andreopoulos B."/>
            <person name="Cheng J.F."/>
            <person name="Woyke T."/>
            <person name="Pelin A."/>
            <person name="Henrissat B."/>
            <person name="Reynolds N.K."/>
            <person name="Benny G.L."/>
            <person name="Smith M.E."/>
            <person name="James T.Y."/>
            <person name="Grigoriev I.V."/>
        </authorList>
    </citation>
    <scope>NUCLEOTIDE SEQUENCE [LARGE SCALE GENOMIC DNA]</scope>
</reference>
<accession>A0A4P9VU73</accession>
<feature type="compositionally biased region" description="Basic and acidic residues" evidence="1">
    <location>
        <begin position="184"/>
        <end position="194"/>
    </location>
</feature>
<dbReference type="AlphaFoldDB" id="A0A4P9VU73"/>
<feature type="region of interest" description="Disordered" evidence="1">
    <location>
        <begin position="1"/>
        <end position="26"/>
    </location>
</feature>
<sequence>MTEDETPSTHDSMKPAGTSAQEGYEPRGRWHRLAAPFAGALQFPSSKDAKPNSLTQIRSPHRGRPRYLYKSLLRDKHSLLTRHCITQRIVTPPVFIEKKTERMQGFGVIVGVAMLGFVAQAQGSAYFPEVPIAVEDSPIGILPPDVDGKQIGREGKFVEGSFWKDWRSDLSFGSRHHRMLVPRGDTRHDAHSSPDENPPAKGRAAGGYGSRRPDRALIVIAGDDGGADEDQDQEEIEDDEDQVPVRDDDDDDGKGDADHDDSVVNDIDNDQCNRADDAHARGCLVNTLADHAEPCDHNARIRTKHPHDRARPVNTLAGQAAHHRKSDTVNVPRPESKADGPPPPPFATMGPMAGILPVGAAGAVAPRVGWIAAVGVACVGWIAG</sequence>
<dbReference type="Proteomes" id="UP000269721">
    <property type="component" value="Unassembled WGS sequence"/>
</dbReference>
<feature type="compositionally biased region" description="Acidic residues" evidence="1">
    <location>
        <begin position="225"/>
        <end position="253"/>
    </location>
</feature>
<evidence type="ECO:0000313" key="2">
    <source>
        <dbReference type="EMBL" id="RKO83121.1"/>
    </source>
</evidence>
<protein>
    <submittedName>
        <fullName evidence="2">Uncharacterized protein</fullName>
    </submittedName>
</protein>
<feature type="region of interest" description="Disordered" evidence="1">
    <location>
        <begin position="183"/>
        <end position="270"/>
    </location>
</feature>
<dbReference type="EMBL" id="ML001633">
    <property type="protein sequence ID" value="RKO83121.1"/>
    <property type="molecule type" value="Genomic_DNA"/>
</dbReference>
<name>A0A4P9VU73_9FUNG</name>
<proteinExistence type="predicted"/>
<evidence type="ECO:0000256" key="1">
    <source>
        <dbReference type="SAM" id="MobiDB-lite"/>
    </source>
</evidence>